<evidence type="ECO:0000313" key="1">
    <source>
        <dbReference type="EMBL" id="CAB1423641.1"/>
    </source>
</evidence>
<name>A0A9N7U426_PLEPL</name>
<accession>A0A9N7U426</accession>
<organism evidence="1 2">
    <name type="scientific">Pleuronectes platessa</name>
    <name type="common">European plaice</name>
    <dbReference type="NCBI Taxonomy" id="8262"/>
    <lineage>
        <taxon>Eukaryota</taxon>
        <taxon>Metazoa</taxon>
        <taxon>Chordata</taxon>
        <taxon>Craniata</taxon>
        <taxon>Vertebrata</taxon>
        <taxon>Euteleostomi</taxon>
        <taxon>Actinopterygii</taxon>
        <taxon>Neopterygii</taxon>
        <taxon>Teleostei</taxon>
        <taxon>Neoteleostei</taxon>
        <taxon>Acanthomorphata</taxon>
        <taxon>Carangaria</taxon>
        <taxon>Pleuronectiformes</taxon>
        <taxon>Pleuronectoidei</taxon>
        <taxon>Pleuronectidae</taxon>
        <taxon>Pleuronectes</taxon>
    </lineage>
</organism>
<reference evidence="1" key="1">
    <citation type="submission" date="2020-03" db="EMBL/GenBank/DDBJ databases">
        <authorList>
            <person name="Weist P."/>
        </authorList>
    </citation>
    <scope>NUCLEOTIDE SEQUENCE</scope>
</reference>
<comment type="caution">
    <text evidence="1">The sequence shown here is derived from an EMBL/GenBank/DDBJ whole genome shotgun (WGS) entry which is preliminary data.</text>
</comment>
<dbReference type="Proteomes" id="UP001153269">
    <property type="component" value="Unassembled WGS sequence"/>
</dbReference>
<gene>
    <name evidence="1" type="ORF">PLEPLA_LOCUS11561</name>
</gene>
<dbReference type="AlphaFoldDB" id="A0A9N7U426"/>
<dbReference type="EMBL" id="CADEAL010000669">
    <property type="protein sequence ID" value="CAB1423641.1"/>
    <property type="molecule type" value="Genomic_DNA"/>
</dbReference>
<sequence length="79" mass="8977">MSYTSMRGVRRGRDERGERGWAALEDFGRRDTEKEGSGDTGGLLTPLVKRYGHISLISPLLGDNRPLVRTWRIYKEVAL</sequence>
<protein>
    <submittedName>
        <fullName evidence="1">Uncharacterized protein</fullName>
    </submittedName>
</protein>
<proteinExistence type="predicted"/>
<evidence type="ECO:0000313" key="2">
    <source>
        <dbReference type="Proteomes" id="UP001153269"/>
    </source>
</evidence>
<keyword evidence="2" id="KW-1185">Reference proteome</keyword>